<accession>A0ACB9YXU6</accession>
<proteinExistence type="predicted"/>
<dbReference type="Proteomes" id="UP001497700">
    <property type="component" value="Unassembled WGS sequence"/>
</dbReference>
<keyword evidence="2" id="KW-1185">Reference proteome</keyword>
<sequence length="111" mass="12527">MVYVWYMYGSVKKMQRNSGDSRSSQVNNNSVLFLLPFFPPFFNIHFGIARLSVFPGSASFVSYCIYRGTSVQCLSCQAWSACIGYYGPVLGLIYRFAWPLILPLPTLPTCT</sequence>
<protein>
    <submittedName>
        <fullName evidence="1">Uncharacterized protein</fullName>
    </submittedName>
</protein>
<dbReference type="EMBL" id="MU393490">
    <property type="protein sequence ID" value="KAI4864188.1"/>
    <property type="molecule type" value="Genomic_DNA"/>
</dbReference>
<reference evidence="1 2" key="1">
    <citation type="journal article" date="2022" name="New Phytol.">
        <title>Ecological generalism drives hyperdiversity of secondary metabolite gene clusters in xylarialean endophytes.</title>
        <authorList>
            <person name="Franco M.E.E."/>
            <person name="Wisecaver J.H."/>
            <person name="Arnold A.E."/>
            <person name="Ju Y.M."/>
            <person name="Slot J.C."/>
            <person name="Ahrendt S."/>
            <person name="Moore L.P."/>
            <person name="Eastman K.E."/>
            <person name="Scott K."/>
            <person name="Konkel Z."/>
            <person name="Mondo S.J."/>
            <person name="Kuo A."/>
            <person name="Hayes R.D."/>
            <person name="Haridas S."/>
            <person name="Andreopoulos B."/>
            <person name="Riley R."/>
            <person name="LaButti K."/>
            <person name="Pangilinan J."/>
            <person name="Lipzen A."/>
            <person name="Amirebrahimi M."/>
            <person name="Yan J."/>
            <person name="Adam C."/>
            <person name="Keymanesh K."/>
            <person name="Ng V."/>
            <person name="Louie K."/>
            <person name="Northen T."/>
            <person name="Drula E."/>
            <person name="Henrissat B."/>
            <person name="Hsieh H.M."/>
            <person name="Youens-Clark K."/>
            <person name="Lutzoni F."/>
            <person name="Miadlikowska J."/>
            <person name="Eastwood D.C."/>
            <person name="Hamelin R.C."/>
            <person name="Grigoriev I.V."/>
            <person name="U'Ren J.M."/>
        </authorList>
    </citation>
    <scope>NUCLEOTIDE SEQUENCE [LARGE SCALE GENOMIC DNA]</scope>
    <source>
        <strain evidence="1 2">CBS 119005</strain>
    </source>
</reference>
<evidence type="ECO:0000313" key="1">
    <source>
        <dbReference type="EMBL" id="KAI4864188.1"/>
    </source>
</evidence>
<evidence type="ECO:0000313" key="2">
    <source>
        <dbReference type="Proteomes" id="UP001497700"/>
    </source>
</evidence>
<gene>
    <name evidence="1" type="ORF">F4820DRAFT_424466</name>
</gene>
<comment type="caution">
    <text evidence="1">The sequence shown here is derived from an EMBL/GenBank/DDBJ whole genome shotgun (WGS) entry which is preliminary data.</text>
</comment>
<organism evidence="1 2">
    <name type="scientific">Hypoxylon rubiginosum</name>
    <dbReference type="NCBI Taxonomy" id="110542"/>
    <lineage>
        <taxon>Eukaryota</taxon>
        <taxon>Fungi</taxon>
        <taxon>Dikarya</taxon>
        <taxon>Ascomycota</taxon>
        <taxon>Pezizomycotina</taxon>
        <taxon>Sordariomycetes</taxon>
        <taxon>Xylariomycetidae</taxon>
        <taxon>Xylariales</taxon>
        <taxon>Hypoxylaceae</taxon>
        <taxon>Hypoxylon</taxon>
    </lineage>
</organism>
<name>A0ACB9YXU6_9PEZI</name>